<feature type="region of interest" description="Disordered" evidence="1">
    <location>
        <begin position="1"/>
        <end position="54"/>
    </location>
</feature>
<dbReference type="PANTHER" id="PTHR23232:SF158">
    <property type="entry name" value="KRAB DOMAIN-CONTAINING PROTEIN 5"/>
    <property type="match status" value="1"/>
</dbReference>
<dbReference type="AlphaFoldDB" id="L5KME1"/>
<dbReference type="Gene3D" id="6.10.140.140">
    <property type="match status" value="1"/>
</dbReference>
<evidence type="ECO:0000313" key="3">
    <source>
        <dbReference type="EMBL" id="ELK12829.1"/>
    </source>
</evidence>
<dbReference type="InterPro" id="IPR001909">
    <property type="entry name" value="KRAB"/>
</dbReference>
<dbReference type="CDD" id="cd07765">
    <property type="entry name" value="KRAB_A-box"/>
    <property type="match status" value="1"/>
</dbReference>
<dbReference type="InterPro" id="IPR036051">
    <property type="entry name" value="KRAB_dom_sf"/>
</dbReference>
<protein>
    <submittedName>
        <fullName evidence="3">Zinc finger protein 564</fullName>
    </submittedName>
</protein>
<dbReference type="InterPro" id="IPR050169">
    <property type="entry name" value="Krueppel_C2H2_ZnF"/>
</dbReference>
<dbReference type="PROSITE" id="PS50805">
    <property type="entry name" value="KRAB"/>
    <property type="match status" value="1"/>
</dbReference>
<accession>L5KME1</accession>
<name>L5KME1_PTEAL</name>
<dbReference type="SMART" id="SM00349">
    <property type="entry name" value="KRAB"/>
    <property type="match status" value="1"/>
</dbReference>
<reference evidence="4" key="1">
    <citation type="journal article" date="2013" name="Science">
        <title>Comparative analysis of bat genomes provides insight into the evolution of flight and immunity.</title>
        <authorList>
            <person name="Zhang G."/>
            <person name="Cowled C."/>
            <person name="Shi Z."/>
            <person name="Huang Z."/>
            <person name="Bishop-Lilly K.A."/>
            <person name="Fang X."/>
            <person name="Wynne J.W."/>
            <person name="Xiong Z."/>
            <person name="Baker M.L."/>
            <person name="Zhao W."/>
            <person name="Tachedjian M."/>
            <person name="Zhu Y."/>
            <person name="Zhou P."/>
            <person name="Jiang X."/>
            <person name="Ng J."/>
            <person name="Yang L."/>
            <person name="Wu L."/>
            <person name="Xiao J."/>
            <person name="Feng Y."/>
            <person name="Chen Y."/>
            <person name="Sun X."/>
            <person name="Zhang Y."/>
            <person name="Marsh G.A."/>
            <person name="Crameri G."/>
            <person name="Broder C.C."/>
            <person name="Frey K.G."/>
            <person name="Wang L.F."/>
            <person name="Wang J."/>
        </authorList>
    </citation>
    <scope>NUCLEOTIDE SEQUENCE [LARGE SCALE GENOMIC DNA]</scope>
</reference>
<dbReference type="Pfam" id="PF01352">
    <property type="entry name" value="KRAB"/>
    <property type="match status" value="1"/>
</dbReference>
<dbReference type="EMBL" id="KB030644">
    <property type="protein sequence ID" value="ELK12829.1"/>
    <property type="molecule type" value="Genomic_DNA"/>
</dbReference>
<keyword evidence="4" id="KW-1185">Reference proteome</keyword>
<dbReference type="InParanoid" id="L5KME1"/>
<dbReference type="GO" id="GO:0006355">
    <property type="term" value="P:regulation of DNA-templated transcription"/>
    <property type="evidence" value="ECO:0007669"/>
    <property type="project" value="InterPro"/>
</dbReference>
<proteinExistence type="predicted"/>
<dbReference type="SUPFAM" id="SSF109640">
    <property type="entry name" value="KRAB domain (Kruppel-associated box)"/>
    <property type="match status" value="1"/>
</dbReference>
<dbReference type="Proteomes" id="UP000010552">
    <property type="component" value="Unassembled WGS sequence"/>
</dbReference>
<feature type="domain" description="KRAB" evidence="2">
    <location>
        <begin position="93"/>
        <end position="173"/>
    </location>
</feature>
<evidence type="ECO:0000256" key="1">
    <source>
        <dbReference type="SAM" id="MobiDB-lite"/>
    </source>
</evidence>
<dbReference type="PANTHER" id="PTHR23232">
    <property type="entry name" value="KRAB DOMAIN C2H2 ZINC FINGER"/>
    <property type="match status" value="1"/>
</dbReference>
<sequence length="183" mass="20563">MVSVRSPCRDWEEGLEGTGSNRRWKDAAAPRSSVESADAGLPVAPLAPQRGRAAGTPRVLSRHCAWLLRTGPEPLWAALGPQPRVSPDGADLVAFEDVAVNFSLEEWALLDSLQKELYRDVMRETFRNLASVGKKWEDHDIEDQYKNRVRKLRLMFGELTMSYEERPVIGQQNLELEIIPPVG</sequence>
<evidence type="ECO:0000259" key="2">
    <source>
        <dbReference type="PROSITE" id="PS50805"/>
    </source>
</evidence>
<organism evidence="3 4">
    <name type="scientific">Pteropus alecto</name>
    <name type="common">Black flying fox</name>
    <dbReference type="NCBI Taxonomy" id="9402"/>
    <lineage>
        <taxon>Eukaryota</taxon>
        <taxon>Metazoa</taxon>
        <taxon>Chordata</taxon>
        <taxon>Craniata</taxon>
        <taxon>Vertebrata</taxon>
        <taxon>Euteleostomi</taxon>
        <taxon>Mammalia</taxon>
        <taxon>Eutheria</taxon>
        <taxon>Laurasiatheria</taxon>
        <taxon>Chiroptera</taxon>
        <taxon>Yinpterochiroptera</taxon>
        <taxon>Pteropodoidea</taxon>
        <taxon>Pteropodidae</taxon>
        <taxon>Pteropodinae</taxon>
        <taxon>Pteropus</taxon>
    </lineage>
</organism>
<gene>
    <name evidence="3" type="ORF">PAL_GLEAN10001026</name>
</gene>
<evidence type="ECO:0000313" key="4">
    <source>
        <dbReference type="Proteomes" id="UP000010552"/>
    </source>
</evidence>
<dbReference type="STRING" id="9402.L5KME1"/>